<comment type="caution">
    <text evidence="1">The sequence shown here is derived from an EMBL/GenBank/DDBJ whole genome shotgun (WGS) entry which is preliminary data.</text>
</comment>
<accession>A0AAV4ICI4</accession>
<dbReference type="EMBL" id="BMAT01013244">
    <property type="protein sequence ID" value="GFS08178.1"/>
    <property type="molecule type" value="Genomic_DNA"/>
</dbReference>
<reference evidence="1 2" key="1">
    <citation type="journal article" date="2021" name="Elife">
        <title>Chloroplast acquisition without the gene transfer in kleptoplastic sea slugs, Plakobranchus ocellatus.</title>
        <authorList>
            <person name="Maeda T."/>
            <person name="Takahashi S."/>
            <person name="Yoshida T."/>
            <person name="Shimamura S."/>
            <person name="Takaki Y."/>
            <person name="Nagai Y."/>
            <person name="Toyoda A."/>
            <person name="Suzuki Y."/>
            <person name="Arimoto A."/>
            <person name="Ishii H."/>
            <person name="Satoh N."/>
            <person name="Nishiyama T."/>
            <person name="Hasebe M."/>
            <person name="Maruyama T."/>
            <person name="Minagawa J."/>
            <person name="Obokata J."/>
            <person name="Shigenobu S."/>
        </authorList>
    </citation>
    <scope>NUCLEOTIDE SEQUENCE [LARGE SCALE GENOMIC DNA]</scope>
</reference>
<evidence type="ECO:0000313" key="2">
    <source>
        <dbReference type="Proteomes" id="UP000762676"/>
    </source>
</evidence>
<gene>
    <name evidence="1" type="ORF">ElyMa_006587300</name>
</gene>
<protein>
    <submittedName>
        <fullName evidence="1">Uncharacterized protein</fullName>
    </submittedName>
</protein>
<evidence type="ECO:0000313" key="1">
    <source>
        <dbReference type="EMBL" id="GFS08178.1"/>
    </source>
</evidence>
<dbReference type="AlphaFoldDB" id="A0AAV4ICI4"/>
<sequence length="92" mass="10520">MLRNVFSLTEKVELLDAIAVLPTFTNNCPLFLNRRRCRSNRRFNRAVPALGWLIQPNVRVECAVASTVKDVTSRLKHVRVGAERFEQVLLKG</sequence>
<organism evidence="1 2">
    <name type="scientific">Elysia marginata</name>
    <dbReference type="NCBI Taxonomy" id="1093978"/>
    <lineage>
        <taxon>Eukaryota</taxon>
        <taxon>Metazoa</taxon>
        <taxon>Spiralia</taxon>
        <taxon>Lophotrochozoa</taxon>
        <taxon>Mollusca</taxon>
        <taxon>Gastropoda</taxon>
        <taxon>Heterobranchia</taxon>
        <taxon>Euthyneura</taxon>
        <taxon>Panpulmonata</taxon>
        <taxon>Sacoglossa</taxon>
        <taxon>Placobranchoidea</taxon>
        <taxon>Plakobranchidae</taxon>
        <taxon>Elysia</taxon>
    </lineage>
</organism>
<proteinExistence type="predicted"/>
<dbReference type="Proteomes" id="UP000762676">
    <property type="component" value="Unassembled WGS sequence"/>
</dbReference>
<name>A0AAV4ICI4_9GAST</name>
<keyword evidence="2" id="KW-1185">Reference proteome</keyword>